<feature type="transmembrane region" description="Helical" evidence="1">
    <location>
        <begin position="20"/>
        <end position="41"/>
    </location>
</feature>
<dbReference type="RefSeq" id="WP_165142475.1">
    <property type="nucleotide sequence ID" value="NZ_CP049255.1"/>
</dbReference>
<evidence type="ECO:0000313" key="2">
    <source>
        <dbReference type="EMBL" id="MBB2974730.1"/>
    </source>
</evidence>
<keyword evidence="1" id="KW-1133">Transmembrane helix</keyword>
<dbReference type="AlphaFoldDB" id="A0A7W4V0Q8"/>
<gene>
    <name evidence="2" type="ORF">FHX49_000271</name>
</gene>
<accession>A0A7W4V0Q8</accession>
<protein>
    <submittedName>
        <fullName evidence="2">Uncharacterized protein</fullName>
    </submittedName>
</protein>
<keyword evidence="1" id="KW-0472">Membrane</keyword>
<dbReference type="EMBL" id="JACHWQ010000001">
    <property type="protein sequence ID" value="MBB2974730.1"/>
    <property type="molecule type" value="Genomic_DNA"/>
</dbReference>
<evidence type="ECO:0000313" key="3">
    <source>
        <dbReference type="Proteomes" id="UP000529310"/>
    </source>
</evidence>
<sequence length="141" mass="14582">MNHENGRETCEDGSLLPLALGYAAIALVLIYVCVCATSLYLGQKQLDAAADAAALAGSDGFSLTLSNDGPTARLTNAAVYEQAVAVLEATAIETNLDEAVTPDGVSARVSVSARWHPPFLAMFVPDGVALSATATSRNSLR</sequence>
<organism evidence="2 3">
    <name type="scientific">Microbacterium endophyticum</name>
    <dbReference type="NCBI Taxonomy" id="1526412"/>
    <lineage>
        <taxon>Bacteria</taxon>
        <taxon>Bacillati</taxon>
        <taxon>Actinomycetota</taxon>
        <taxon>Actinomycetes</taxon>
        <taxon>Micrococcales</taxon>
        <taxon>Microbacteriaceae</taxon>
        <taxon>Microbacterium</taxon>
    </lineage>
</organism>
<keyword evidence="3" id="KW-1185">Reference proteome</keyword>
<evidence type="ECO:0000256" key="1">
    <source>
        <dbReference type="SAM" id="Phobius"/>
    </source>
</evidence>
<comment type="caution">
    <text evidence="2">The sequence shown here is derived from an EMBL/GenBank/DDBJ whole genome shotgun (WGS) entry which is preliminary data.</text>
</comment>
<keyword evidence="1" id="KW-0812">Transmembrane</keyword>
<reference evidence="2 3" key="1">
    <citation type="submission" date="2020-08" db="EMBL/GenBank/DDBJ databases">
        <title>Sequencing the genomes of 1000 actinobacteria strains.</title>
        <authorList>
            <person name="Klenk H.-P."/>
        </authorList>
    </citation>
    <scope>NUCLEOTIDE SEQUENCE [LARGE SCALE GENOMIC DNA]</scope>
    <source>
        <strain evidence="2 3">DSM 27099</strain>
    </source>
</reference>
<name>A0A7W4V0Q8_9MICO</name>
<proteinExistence type="predicted"/>
<dbReference type="Proteomes" id="UP000529310">
    <property type="component" value="Unassembled WGS sequence"/>
</dbReference>